<dbReference type="SUPFAM" id="SSF55031">
    <property type="entry name" value="Bacterial exopeptidase dimerisation domain"/>
    <property type="match status" value="1"/>
</dbReference>
<feature type="domain" description="Glycosyltransferase 2-like" evidence="8">
    <location>
        <begin position="377"/>
        <end position="471"/>
    </location>
</feature>
<comment type="similarity">
    <text evidence="3">Belongs to the glycosyltransferase 2 family.</text>
</comment>
<reference evidence="10" key="1">
    <citation type="journal article" date="2023" name="Mol. Biol. Evol.">
        <title>Third-Generation Sequencing Reveals the Adaptive Role of the Epigenome in Three Deep-Sea Polychaetes.</title>
        <authorList>
            <person name="Perez M."/>
            <person name="Aroh O."/>
            <person name="Sun Y."/>
            <person name="Lan Y."/>
            <person name="Juniper S.K."/>
            <person name="Young C.R."/>
            <person name="Angers B."/>
            <person name="Qian P.Y."/>
        </authorList>
    </citation>
    <scope>NUCLEOTIDE SEQUENCE</scope>
    <source>
        <strain evidence="10">P08H-3</strain>
    </source>
</reference>
<dbReference type="EMBL" id="JAODUP010001091">
    <property type="protein sequence ID" value="KAK2141497.1"/>
    <property type="molecule type" value="Genomic_DNA"/>
</dbReference>
<organism evidence="10 11">
    <name type="scientific">Paralvinella palmiformis</name>
    <dbReference type="NCBI Taxonomy" id="53620"/>
    <lineage>
        <taxon>Eukaryota</taxon>
        <taxon>Metazoa</taxon>
        <taxon>Spiralia</taxon>
        <taxon>Lophotrochozoa</taxon>
        <taxon>Annelida</taxon>
        <taxon>Polychaeta</taxon>
        <taxon>Sedentaria</taxon>
        <taxon>Canalipalpata</taxon>
        <taxon>Terebellida</taxon>
        <taxon>Terebelliformia</taxon>
        <taxon>Alvinellidae</taxon>
        <taxon>Paralvinella</taxon>
    </lineage>
</organism>
<gene>
    <name evidence="10" type="ORF">LSH36_1091g00249</name>
</gene>
<accession>A0AAD9IVT4</accession>
<evidence type="ECO:0000256" key="7">
    <source>
        <dbReference type="ARBA" id="ARBA00022842"/>
    </source>
</evidence>
<dbReference type="PANTHER" id="PTHR48090:SF10">
    <property type="entry name" value="GLUCOSYL-3-PHOSPHOGLYCERATE SYNTHASE"/>
    <property type="match status" value="1"/>
</dbReference>
<dbReference type="NCBIfam" id="NF010496">
    <property type="entry name" value="PRK13915.1"/>
    <property type="match status" value="1"/>
</dbReference>
<keyword evidence="6" id="KW-0378">Hydrolase</keyword>
<comment type="caution">
    <text evidence="10">The sequence shown here is derived from an EMBL/GenBank/DDBJ whole genome shotgun (WGS) entry which is preliminary data.</text>
</comment>
<dbReference type="Pfam" id="PF00535">
    <property type="entry name" value="Glycos_transf_2"/>
    <property type="match status" value="1"/>
</dbReference>
<comment type="similarity">
    <text evidence="2">Belongs to the peptidase M20A family.</text>
</comment>
<evidence type="ECO:0000313" key="10">
    <source>
        <dbReference type="EMBL" id="KAK2141497.1"/>
    </source>
</evidence>
<keyword evidence="7" id="KW-0460">Magnesium</keyword>
<evidence type="ECO:0000259" key="9">
    <source>
        <dbReference type="Pfam" id="PF07687"/>
    </source>
</evidence>
<dbReference type="Gene3D" id="3.90.550.10">
    <property type="entry name" value="Spore Coat Polysaccharide Biosynthesis Protein SpsA, Chain A"/>
    <property type="match status" value="1"/>
</dbReference>
<dbReference type="InterPro" id="IPR001173">
    <property type="entry name" value="Glyco_trans_2-like"/>
</dbReference>
<dbReference type="AlphaFoldDB" id="A0AAD9IVT4"/>
<dbReference type="InterPro" id="IPR011650">
    <property type="entry name" value="Peptidase_M20_dimer"/>
</dbReference>
<feature type="domain" description="Peptidase M20 dimerisation" evidence="9">
    <location>
        <begin position="206"/>
        <end position="279"/>
    </location>
</feature>
<name>A0AAD9IVT4_9ANNE</name>
<dbReference type="SUPFAM" id="SSF53448">
    <property type="entry name" value="Nucleotide-diphospho-sugar transferases"/>
    <property type="match status" value="1"/>
</dbReference>
<evidence type="ECO:0000256" key="5">
    <source>
        <dbReference type="ARBA" id="ARBA00022679"/>
    </source>
</evidence>
<dbReference type="SUPFAM" id="SSF53187">
    <property type="entry name" value="Zn-dependent exopeptidases"/>
    <property type="match status" value="1"/>
</dbReference>
<dbReference type="InterPro" id="IPR001261">
    <property type="entry name" value="ArgE/DapE_CS"/>
</dbReference>
<proteinExistence type="inferred from homology"/>
<dbReference type="Pfam" id="PF07687">
    <property type="entry name" value="M20_dimer"/>
    <property type="match status" value="1"/>
</dbReference>
<evidence type="ECO:0008006" key="12">
    <source>
        <dbReference type="Google" id="ProtNLM"/>
    </source>
</evidence>
<comment type="cofactor">
    <cofactor evidence="1">
        <name>Mg(2+)</name>
        <dbReference type="ChEBI" id="CHEBI:18420"/>
    </cofactor>
</comment>
<evidence type="ECO:0000256" key="6">
    <source>
        <dbReference type="ARBA" id="ARBA00022801"/>
    </source>
</evidence>
<dbReference type="Gene3D" id="3.30.70.360">
    <property type="match status" value="1"/>
</dbReference>
<evidence type="ECO:0000256" key="1">
    <source>
        <dbReference type="ARBA" id="ARBA00001946"/>
    </source>
</evidence>
<sequence length="665" mass="74830">MDKIFKQAKKHEKRIREYRNIVLADLVMIGEIPAPTFSERYKKELVSERFTASNVDDCVSDEMGNVFGLIKGEEEAKTVLLIAHLDTVFPQKIDHTVSIRQNMVTGVGLADNSLGVTVLTTLPLILERLSLKFRTNILLMASSHSLGRGNLEGIQYFLKNPFMPIDYAICVEGHRLGRLSYSSIGMLQGEIRYSLPEEYDWTKFGAESAIVNINDVINKILEIPQPKRPRSTIVLNAIESGAAFSIVPTQATLQLEVRSESATMVQSLERKIRNVCVEVAASSGGEVKFYEIARRAPGGISFLHPLVHVAQATMDALEIPSRLSPSTSELAACIAHQIPAITIGMTFAKKYNEVNEQVMIEPLSQVKEKKRQEKTISLCIPTLNEEKTIGKEIVVFRSALIERYPLIDEIAIIDSGSIDKTMEVAHAFGADVYQSKDILPHLGEKKGKGENLWKAIYQLKGDIIVYIDADIKNIHPRFVYGLVGPLIYHKEIKYVKAFYDRPLSDAGTIQPSGGGRVTEILVRPLFSLFFPELTAIVQPLSGEYAVRREVLEAIPFPVGYGVETSHIIDVHTLFGLNAFAQTDLERRVHRNQDTQRLGKMSFGILKVFWARMIKLGLVSQDAVLTEKLRQFRVMEQKYELLEFDITEEERPPMIDLPEYEKRISQ</sequence>
<keyword evidence="5" id="KW-0808">Transferase</keyword>
<dbReference type="Proteomes" id="UP001208570">
    <property type="component" value="Unassembled WGS sequence"/>
</dbReference>
<dbReference type="GO" id="GO:0016757">
    <property type="term" value="F:glycosyltransferase activity"/>
    <property type="evidence" value="ECO:0007669"/>
    <property type="project" value="UniProtKB-KW"/>
</dbReference>
<evidence type="ECO:0000313" key="11">
    <source>
        <dbReference type="Proteomes" id="UP001208570"/>
    </source>
</evidence>
<dbReference type="Gene3D" id="3.40.630.10">
    <property type="entry name" value="Zn peptidases"/>
    <property type="match status" value="1"/>
</dbReference>
<keyword evidence="11" id="KW-1185">Reference proteome</keyword>
<evidence type="ECO:0000256" key="4">
    <source>
        <dbReference type="ARBA" id="ARBA00022676"/>
    </source>
</evidence>
<dbReference type="InterPro" id="IPR029044">
    <property type="entry name" value="Nucleotide-diphossugar_trans"/>
</dbReference>
<evidence type="ECO:0000256" key="3">
    <source>
        <dbReference type="ARBA" id="ARBA00006739"/>
    </source>
</evidence>
<evidence type="ECO:0000256" key="2">
    <source>
        <dbReference type="ARBA" id="ARBA00006247"/>
    </source>
</evidence>
<evidence type="ECO:0000259" key="8">
    <source>
        <dbReference type="Pfam" id="PF00535"/>
    </source>
</evidence>
<dbReference type="InterPro" id="IPR036264">
    <property type="entry name" value="Bact_exopeptidase_dim_dom"/>
</dbReference>
<dbReference type="InterPro" id="IPR050256">
    <property type="entry name" value="Glycosyltransferase_2"/>
</dbReference>
<dbReference type="PROSITE" id="PS00758">
    <property type="entry name" value="ARGE_DAPE_CPG2_1"/>
    <property type="match status" value="1"/>
</dbReference>
<dbReference type="PANTHER" id="PTHR48090">
    <property type="entry name" value="UNDECAPRENYL-PHOSPHATE 4-DEOXY-4-FORMAMIDO-L-ARABINOSE TRANSFERASE-RELATED"/>
    <property type="match status" value="1"/>
</dbReference>
<protein>
    <recommendedName>
        <fullName evidence="12">Glucosyl-3-phosphoglycerate synthase</fullName>
    </recommendedName>
</protein>
<keyword evidence="4" id="KW-0328">Glycosyltransferase</keyword>